<feature type="compositionally biased region" description="Basic residues" evidence="1">
    <location>
        <begin position="179"/>
        <end position="203"/>
    </location>
</feature>
<feature type="chain" id="PRO_5043983269" evidence="2">
    <location>
        <begin position="21"/>
        <end position="345"/>
    </location>
</feature>
<reference evidence="3" key="2">
    <citation type="submission" date="2020-05" db="UniProtKB">
        <authorList>
            <consortium name="EnsemblMetazoa"/>
        </authorList>
    </citation>
    <scope>IDENTIFICATION</scope>
    <source>
        <strain evidence="3">LVP_AGWG</strain>
    </source>
</reference>
<feature type="region of interest" description="Disordered" evidence="1">
    <location>
        <begin position="179"/>
        <end position="206"/>
    </location>
</feature>
<evidence type="ECO:0000313" key="4">
    <source>
        <dbReference type="Proteomes" id="UP000008820"/>
    </source>
</evidence>
<feature type="region of interest" description="Disordered" evidence="1">
    <location>
        <begin position="59"/>
        <end position="78"/>
    </location>
</feature>
<feature type="compositionally biased region" description="Basic and acidic residues" evidence="1">
    <location>
        <begin position="66"/>
        <end position="75"/>
    </location>
</feature>
<dbReference type="EnsemblMetazoa" id="AAEL024886-RA">
    <property type="protein sequence ID" value="AAEL024886-PA"/>
    <property type="gene ID" value="AAEL024886"/>
</dbReference>
<evidence type="ECO:0000256" key="2">
    <source>
        <dbReference type="SAM" id="SignalP"/>
    </source>
</evidence>
<dbReference type="Proteomes" id="UP000008820">
    <property type="component" value="Chromosome 2"/>
</dbReference>
<gene>
    <name evidence="3" type="primary">110676497</name>
</gene>
<evidence type="ECO:0000313" key="3">
    <source>
        <dbReference type="EnsemblMetazoa" id="AAEL024886-PA"/>
    </source>
</evidence>
<name>A0A6I8U7T8_AEDAE</name>
<organism evidence="3 4">
    <name type="scientific">Aedes aegypti</name>
    <name type="common">Yellowfever mosquito</name>
    <name type="synonym">Culex aegypti</name>
    <dbReference type="NCBI Taxonomy" id="7159"/>
    <lineage>
        <taxon>Eukaryota</taxon>
        <taxon>Metazoa</taxon>
        <taxon>Ecdysozoa</taxon>
        <taxon>Arthropoda</taxon>
        <taxon>Hexapoda</taxon>
        <taxon>Insecta</taxon>
        <taxon>Pterygota</taxon>
        <taxon>Neoptera</taxon>
        <taxon>Endopterygota</taxon>
        <taxon>Diptera</taxon>
        <taxon>Nematocera</taxon>
        <taxon>Culicoidea</taxon>
        <taxon>Culicidae</taxon>
        <taxon>Culicinae</taxon>
        <taxon>Aedini</taxon>
        <taxon>Aedes</taxon>
        <taxon>Stegomyia</taxon>
    </lineage>
</organism>
<proteinExistence type="predicted"/>
<reference evidence="3 4" key="1">
    <citation type="submission" date="2017-06" db="EMBL/GenBank/DDBJ databases">
        <title>Aedes aegypti genome working group (AGWG) sequencing and assembly.</title>
        <authorList>
            <consortium name="Aedes aegypti Genome Working Group (AGWG)"/>
            <person name="Matthews B.J."/>
        </authorList>
    </citation>
    <scope>NUCLEOTIDE SEQUENCE [LARGE SCALE GENOMIC DNA]</scope>
    <source>
        <strain evidence="3 4">LVP_AGWG</strain>
    </source>
</reference>
<dbReference type="InParanoid" id="A0A6I8U7T8"/>
<feature type="signal peptide" evidence="2">
    <location>
        <begin position="1"/>
        <end position="20"/>
    </location>
</feature>
<protein>
    <submittedName>
        <fullName evidence="3">Uncharacterized protein</fullName>
    </submittedName>
</protein>
<keyword evidence="2" id="KW-0732">Signal</keyword>
<evidence type="ECO:0000256" key="1">
    <source>
        <dbReference type="SAM" id="MobiDB-lite"/>
    </source>
</evidence>
<keyword evidence="4" id="KW-1185">Reference proteome</keyword>
<dbReference type="OrthoDB" id="7767091at2759"/>
<dbReference type="AlphaFoldDB" id="A0A6I8U7T8"/>
<accession>A0A6I8U7T8</accession>
<sequence>MVLLYFILFIVFYLSPRVECFRAPYHNSRKQMAEHRNADRFRDDSYIYSADYLESKASDYEEDTDYDRNSREQKRSASAGLGDIVDLSSFSDGEVSMALSMLTEHELDQLDRLIDDDQADRESFMMKRETNNGHKKKRECQGEACNESAEKEEARVARDTNHEKDQLASFRSWFTRNKTTKTTRRPTKTTMRTTRRPSVRTTKRTPVTKPIRRTTTARFNKGRSKQRYLGDNNNILRYGRNNDARELIDSNVKDKIDSLTSKIKKRADQTNIAKQTNKRATHFFPLHTGMNRHNQEAVVRQKRNSFAPESGGTLDDSFPHPNDNTASFHTSMEPLVRVKRGPFGV</sequence>